<dbReference type="AlphaFoldDB" id="M7XB19"/>
<accession>M7XB19</accession>
<evidence type="ECO:0000313" key="2">
    <source>
        <dbReference type="Proteomes" id="UP000010953"/>
    </source>
</evidence>
<reference evidence="1" key="1">
    <citation type="submission" date="2013-01" db="EMBL/GenBank/DDBJ databases">
        <title>Genome assembly of Mariniradius saccharolyticus AK6.</title>
        <authorList>
            <person name="Vaidya B."/>
            <person name="Khatri I."/>
            <person name="Tanuku N.R.S."/>
            <person name="Subramanian S."/>
            <person name="Pinnaka A."/>
        </authorList>
    </citation>
    <scope>NUCLEOTIDE SEQUENCE [LARGE SCALE GENOMIC DNA]</scope>
    <source>
        <strain evidence="1">AK6</strain>
    </source>
</reference>
<sequence>MLFCLEEHKCTSPHPSPSGEGDPYNEGSCFWRSSIAVISFRGAVAEESPWIVGKAL</sequence>
<dbReference type="EMBL" id="AMZY02000014">
    <property type="protein sequence ID" value="EMS32094.1"/>
    <property type="molecule type" value="Genomic_DNA"/>
</dbReference>
<dbReference type="STRING" id="1239962.C943_01356"/>
<protein>
    <submittedName>
        <fullName evidence="1">Uncharacterized protein</fullName>
    </submittedName>
</protein>
<dbReference type="InParanoid" id="M7XB19"/>
<gene>
    <name evidence="1" type="ORF">C943_01356</name>
</gene>
<keyword evidence="2" id="KW-1185">Reference proteome</keyword>
<proteinExistence type="predicted"/>
<dbReference type="RefSeq" id="WP_008629187.1">
    <property type="nucleotide sequence ID" value="NZ_AMZY02000014.1"/>
</dbReference>
<organism evidence="1 2">
    <name type="scientific">Mariniradius saccharolyticus AK6</name>
    <dbReference type="NCBI Taxonomy" id="1239962"/>
    <lineage>
        <taxon>Bacteria</taxon>
        <taxon>Pseudomonadati</taxon>
        <taxon>Bacteroidota</taxon>
        <taxon>Cytophagia</taxon>
        <taxon>Cytophagales</taxon>
        <taxon>Cyclobacteriaceae</taxon>
        <taxon>Mariniradius</taxon>
    </lineage>
</organism>
<dbReference type="Proteomes" id="UP000010953">
    <property type="component" value="Unassembled WGS sequence"/>
</dbReference>
<evidence type="ECO:0000313" key="1">
    <source>
        <dbReference type="EMBL" id="EMS32094.1"/>
    </source>
</evidence>
<comment type="caution">
    <text evidence="1">The sequence shown here is derived from an EMBL/GenBank/DDBJ whole genome shotgun (WGS) entry which is preliminary data.</text>
</comment>
<name>M7XB19_9BACT</name>